<reference evidence="1" key="1">
    <citation type="submission" date="2021-03" db="EMBL/GenBank/DDBJ databases">
        <title>Whole genome shotgun sequence of Actinoplanes auranticolor NBRC 12245.</title>
        <authorList>
            <person name="Komaki H."/>
            <person name="Tamura T."/>
        </authorList>
    </citation>
    <scope>NUCLEOTIDE SEQUENCE</scope>
    <source>
        <strain evidence="1">NBRC 12245</strain>
    </source>
</reference>
<keyword evidence="2" id="KW-1185">Reference proteome</keyword>
<evidence type="ECO:0008006" key="3">
    <source>
        <dbReference type="Google" id="ProtNLM"/>
    </source>
</evidence>
<comment type="caution">
    <text evidence="1">The sequence shown here is derived from an EMBL/GenBank/DDBJ whole genome shotgun (WGS) entry which is preliminary data.</text>
</comment>
<dbReference type="InterPro" id="IPR023393">
    <property type="entry name" value="START-like_dom_sf"/>
</dbReference>
<evidence type="ECO:0000313" key="2">
    <source>
        <dbReference type="Proteomes" id="UP000681340"/>
    </source>
</evidence>
<dbReference type="Proteomes" id="UP000681340">
    <property type="component" value="Unassembled WGS sequence"/>
</dbReference>
<evidence type="ECO:0000313" key="1">
    <source>
        <dbReference type="EMBL" id="GIM74181.1"/>
    </source>
</evidence>
<accession>A0A919SM80</accession>
<dbReference type="Gene3D" id="3.30.530.20">
    <property type="match status" value="1"/>
</dbReference>
<sequence>MSVVPETITLDRHHPASLERVFRAFADPAAKARWFRGPEGGDPQGETTFDFRETSAAGGRTHLVLTDQGVYLDGRDSAKARPSGIDAQLALLAEVAGRDQL</sequence>
<proteinExistence type="predicted"/>
<gene>
    <name evidence="1" type="ORF">Aau02nite_59710</name>
</gene>
<dbReference type="AlphaFoldDB" id="A0A919SM80"/>
<dbReference type="EMBL" id="BOQL01000049">
    <property type="protein sequence ID" value="GIM74181.1"/>
    <property type="molecule type" value="Genomic_DNA"/>
</dbReference>
<dbReference type="SUPFAM" id="SSF55961">
    <property type="entry name" value="Bet v1-like"/>
    <property type="match status" value="1"/>
</dbReference>
<organism evidence="1 2">
    <name type="scientific">Actinoplanes auranticolor</name>
    <dbReference type="NCBI Taxonomy" id="47988"/>
    <lineage>
        <taxon>Bacteria</taxon>
        <taxon>Bacillati</taxon>
        <taxon>Actinomycetota</taxon>
        <taxon>Actinomycetes</taxon>
        <taxon>Micromonosporales</taxon>
        <taxon>Micromonosporaceae</taxon>
        <taxon>Actinoplanes</taxon>
    </lineage>
</organism>
<name>A0A919SM80_9ACTN</name>
<dbReference type="RefSeq" id="WP_212991884.1">
    <property type="nucleotide sequence ID" value="NZ_BAABEA010000026.1"/>
</dbReference>
<protein>
    <recommendedName>
        <fullName evidence="3">Activator of Hsp90 ATPase-like protein</fullName>
    </recommendedName>
</protein>